<accession>A0A5N5HCS9</accession>
<evidence type="ECO:0000256" key="4">
    <source>
        <dbReference type="SAM" id="Phobius"/>
    </source>
</evidence>
<feature type="repeat" description="PPR" evidence="2">
    <location>
        <begin position="715"/>
        <end position="749"/>
    </location>
</feature>
<reference evidence="5 6" key="1">
    <citation type="submission" date="2019-09" db="EMBL/GenBank/DDBJ databases">
        <authorList>
            <person name="Ou C."/>
        </authorList>
    </citation>
    <scope>NUCLEOTIDE SEQUENCE [LARGE SCALE GENOMIC DNA]</scope>
    <source>
        <strain evidence="5">S2</strain>
        <tissue evidence="5">Leaf</tissue>
    </source>
</reference>
<dbReference type="Pfam" id="PF12854">
    <property type="entry name" value="PPR_1"/>
    <property type="match status" value="2"/>
</dbReference>
<feature type="repeat" description="PPR" evidence="2">
    <location>
        <begin position="505"/>
        <end position="539"/>
    </location>
</feature>
<feature type="repeat" description="PPR" evidence="2">
    <location>
        <begin position="330"/>
        <end position="364"/>
    </location>
</feature>
<feature type="transmembrane region" description="Helical" evidence="4">
    <location>
        <begin position="6"/>
        <end position="29"/>
    </location>
</feature>
<feature type="repeat" description="PPR" evidence="2">
    <location>
        <begin position="470"/>
        <end position="504"/>
    </location>
</feature>
<proteinExistence type="predicted"/>
<dbReference type="Pfam" id="PF01535">
    <property type="entry name" value="PPR"/>
    <property type="match status" value="3"/>
</dbReference>
<gene>
    <name evidence="5" type="ORF">D8674_015612</name>
</gene>
<feature type="repeat" description="PPR" evidence="2">
    <location>
        <begin position="435"/>
        <end position="469"/>
    </location>
</feature>
<dbReference type="InterPro" id="IPR002885">
    <property type="entry name" value="PPR_rpt"/>
</dbReference>
<dbReference type="OrthoDB" id="185373at2759"/>
<dbReference type="PROSITE" id="PS51375">
    <property type="entry name" value="PPR"/>
    <property type="match status" value="14"/>
</dbReference>
<dbReference type="InterPro" id="IPR051222">
    <property type="entry name" value="PPR/CCM1_RNA-binding"/>
</dbReference>
<feature type="repeat" description="PPR" evidence="2">
    <location>
        <begin position="540"/>
        <end position="574"/>
    </location>
</feature>
<dbReference type="Gene3D" id="1.25.40.10">
    <property type="entry name" value="Tetratricopeptide repeat domain"/>
    <property type="match status" value="7"/>
</dbReference>
<name>A0A5N5HCS9_9ROSA</name>
<dbReference type="NCBIfam" id="TIGR00756">
    <property type="entry name" value="PPR"/>
    <property type="match status" value="11"/>
</dbReference>
<dbReference type="Proteomes" id="UP000327157">
    <property type="component" value="Chromosome 16"/>
</dbReference>
<dbReference type="PANTHER" id="PTHR47942">
    <property type="entry name" value="TETRATRICOPEPTIDE REPEAT (TPR)-LIKE SUPERFAMILY PROTEIN-RELATED"/>
    <property type="match status" value="1"/>
</dbReference>
<sequence length="1317" mass="147751">MKLTEAAALVFFSSLFFFISFFSEMLLFLRNLFRTGCRASSSSSYRVSPLSSIPQYPSNCRFINVSSLTSSSSHATSLIVCPFVWFTGFLCIFRFPFVTKSQPSSFPESLNTDSLSRIVQHDYWDDPRIVNLFDSALAPIWVSRFLVELKGDPKLALKLFKCAKTRIGFRHTTESYCILVHILFFAKMYFDAHQVLRELVLLSRALPGCYVFDVLWLTRNVCRLGFGVFDALFGVLVEVGMLEEASECFLRMKKFRVLPKVRSCNALLRRLSKPGNGNLSRKFFKDMLGAGINPSVFTYNIMIGYMCKEGDLDTAGSLFAQMKRMGLTPDVVTYNSLIDGYGKVGLLDDSVRIFEEMKDADCEPDTITFNSLINCCCKFDRMPQALNFLREMNNNGLKPNVITYSTLIDAFCKEGMMQEAVKIFMDMKRVGLLPNEFTYTSLIDANCKAGNLSEALKLKSEMLQAGISWNIVTHTALLDGLCEDGRMDEAEEVFREVQKSGIIPNQQICTALLHGYIKAKRIENAMEIWNEIKGKGFKPDLLLYGTIIWGLCSQNKLEESELVLKEMKGYGLTANHFIYTTLMDAYYKAGKTEAALNLIQEMRDNGIELTVVTYCALIDGLCKKGLFQEATSHFRTMPDLGLQPNVAVFTALIDGLCKNNCIEAAKELFNEMVDKGLIPDKAAYTTLMDGNLKHGNLEEALSIQKRMREIGMELDLYAYTSLIWGLSEFGQVKQAKMLLDEMIGKGILPDEILCISLLRKYYKLGNLDEAIELQIEMDERQQQQQQRWQWSWGQIYQQNQLSQCGGMWSAVATAMFAIRYLLSRIDGDDEFGRLSSVLVVELKFEEMGSRVQQHYAMRSPPANSYIGNALHDLNTADAARPAAEIDSIDGDSVAEDTHLREDDGSGAVVDGCMHEAYTNSLPLHSVRLGVEDDRSASSGGGSSTSRAPYCLLSLQDVSPIESARARFLQLIVDHFISEHVVEVPNSEAASSAEYNGTLSHSGQEKLNKRKPGEVRYEGDPRLALPLMYVANMYQTLVNDANIRLSSLSGFREKTIGVALEASGGLYRCLAKKFPKKGSRTFRRRELATSVETRTRFPELVIQEEKRVRFVVVNGLDIVEKPTRMPTDDAEWFKRLTGRDEVAVYARDFKFYSPRHKYRRVASNSSPNSIASLPTFPGTDNSSMLAAAQGFRSASEPQNQQTTPSCKHHMQPLSHQPQFQPVHQTHHQSINQSPHAVHYSQNHQCGATSHLPEIAHAHHSPTMSQHMVCLQPLTGGHVGGRLHVLPSSPAKFCDECGAPYLRETSKFCSECGVKRLGV</sequence>
<dbReference type="SUPFAM" id="SSF81901">
    <property type="entry name" value="HCP-like"/>
    <property type="match status" value="1"/>
</dbReference>
<reference evidence="5 6" key="3">
    <citation type="submission" date="2019-11" db="EMBL/GenBank/DDBJ databases">
        <title>A de novo genome assembly of a pear dwarfing rootstock.</title>
        <authorList>
            <person name="Wang F."/>
            <person name="Wang J."/>
            <person name="Li S."/>
            <person name="Zhang Y."/>
            <person name="Fang M."/>
            <person name="Ma L."/>
            <person name="Zhao Y."/>
            <person name="Jiang S."/>
        </authorList>
    </citation>
    <scope>NUCLEOTIDE SEQUENCE [LARGE SCALE GENOMIC DNA]</scope>
    <source>
        <strain evidence="5">S2</strain>
        <tissue evidence="5">Leaf</tissue>
    </source>
</reference>
<protein>
    <submittedName>
        <fullName evidence="5">Pentatricopeptide repeat-containing protein</fullName>
    </submittedName>
</protein>
<feature type="region of interest" description="Disordered" evidence="3">
    <location>
        <begin position="992"/>
        <end position="1013"/>
    </location>
</feature>
<feature type="repeat" description="PPR" evidence="2">
    <location>
        <begin position="365"/>
        <end position="399"/>
    </location>
</feature>
<feature type="repeat" description="PPR" evidence="2">
    <location>
        <begin position="680"/>
        <end position="714"/>
    </location>
</feature>
<feature type="repeat" description="PPR" evidence="2">
    <location>
        <begin position="610"/>
        <end position="644"/>
    </location>
</feature>
<keyword evidence="6" id="KW-1185">Reference proteome</keyword>
<evidence type="ECO:0000256" key="2">
    <source>
        <dbReference type="PROSITE-ProRule" id="PRU00708"/>
    </source>
</evidence>
<evidence type="ECO:0000256" key="3">
    <source>
        <dbReference type="SAM" id="MobiDB-lite"/>
    </source>
</evidence>
<dbReference type="Pfam" id="PF13041">
    <property type="entry name" value="PPR_2"/>
    <property type="match status" value="5"/>
</dbReference>
<feature type="repeat" description="PPR" evidence="2">
    <location>
        <begin position="260"/>
        <end position="294"/>
    </location>
</feature>
<evidence type="ECO:0000256" key="1">
    <source>
        <dbReference type="ARBA" id="ARBA00022737"/>
    </source>
</evidence>
<evidence type="ECO:0000313" key="6">
    <source>
        <dbReference type="Proteomes" id="UP000327157"/>
    </source>
</evidence>
<reference evidence="6" key="2">
    <citation type="submission" date="2019-10" db="EMBL/GenBank/DDBJ databases">
        <title>A de novo genome assembly of a pear dwarfing rootstock.</title>
        <authorList>
            <person name="Wang F."/>
            <person name="Wang J."/>
            <person name="Li S."/>
            <person name="Zhang Y."/>
            <person name="Fang M."/>
            <person name="Ma L."/>
            <person name="Zhao Y."/>
            <person name="Jiang S."/>
        </authorList>
    </citation>
    <scope>NUCLEOTIDE SEQUENCE [LARGE SCALE GENOMIC DNA]</scope>
</reference>
<dbReference type="PANTHER" id="PTHR47942:SF16">
    <property type="entry name" value="PENTATRICOPEPTIDE REPEAT DOMAIN CONTAINING PROTEIN-RELATED"/>
    <property type="match status" value="1"/>
</dbReference>
<organism evidence="5 6">
    <name type="scientific">Pyrus ussuriensis x Pyrus communis</name>
    <dbReference type="NCBI Taxonomy" id="2448454"/>
    <lineage>
        <taxon>Eukaryota</taxon>
        <taxon>Viridiplantae</taxon>
        <taxon>Streptophyta</taxon>
        <taxon>Embryophyta</taxon>
        <taxon>Tracheophyta</taxon>
        <taxon>Spermatophyta</taxon>
        <taxon>Magnoliopsida</taxon>
        <taxon>eudicotyledons</taxon>
        <taxon>Gunneridae</taxon>
        <taxon>Pentapetalae</taxon>
        <taxon>rosids</taxon>
        <taxon>fabids</taxon>
        <taxon>Rosales</taxon>
        <taxon>Rosaceae</taxon>
        <taxon>Amygdaloideae</taxon>
        <taxon>Maleae</taxon>
        <taxon>Pyrus</taxon>
    </lineage>
</organism>
<feature type="compositionally biased region" description="Polar residues" evidence="3">
    <location>
        <begin position="1161"/>
        <end position="1183"/>
    </location>
</feature>
<keyword evidence="4" id="KW-0812">Transmembrane</keyword>
<feature type="repeat" description="PPR" evidence="2">
    <location>
        <begin position="645"/>
        <end position="679"/>
    </location>
</feature>
<feature type="repeat" description="PPR" evidence="2">
    <location>
        <begin position="400"/>
        <end position="434"/>
    </location>
</feature>
<feature type="compositionally biased region" description="Basic and acidic residues" evidence="3">
    <location>
        <begin position="1002"/>
        <end position="1013"/>
    </location>
</feature>
<keyword evidence="4" id="KW-1133">Transmembrane helix</keyword>
<feature type="repeat" description="PPR" evidence="2">
    <location>
        <begin position="575"/>
        <end position="609"/>
    </location>
</feature>
<dbReference type="InterPro" id="IPR011990">
    <property type="entry name" value="TPR-like_helical_dom_sf"/>
</dbReference>
<feature type="compositionally biased region" description="Polar residues" evidence="3">
    <location>
        <begin position="1194"/>
        <end position="1204"/>
    </location>
</feature>
<feature type="repeat" description="PPR" evidence="2">
    <location>
        <begin position="295"/>
        <end position="329"/>
    </location>
</feature>
<feature type="compositionally biased region" description="Polar residues" evidence="3">
    <location>
        <begin position="992"/>
        <end position="1001"/>
    </location>
</feature>
<keyword evidence="1" id="KW-0677">Repeat</keyword>
<evidence type="ECO:0000313" key="5">
    <source>
        <dbReference type="EMBL" id="KAB2623952.1"/>
    </source>
</evidence>
<keyword evidence="4" id="KW-0472">Membrane</keyword>
<feature type="region of interest" description="Disordered" evidence="3">
    <location>
        <begin position="1160"/>
        <end position="1212"/>
    </location>
</feature>
<dbReference type="EMBL" id="SMOL01000160">
    <property type="protein sequence ID" value="KAB2623952.1"/>
    <property type="molecule type" value="Genomic_DNA"/>
</dbReference>
<comment type="caution">
    <text evidence="5">The sequence shown here is derived from an EMBL/GenBank/DDBJ whole genome shotgun (WGS) entry which is preliminary data.</text>
</comment>